<accession>A0A9W4T1C8</accession>
<dbReference type="EMBL" id="CAMKVN010005468">
    <property type="protein sequence ID" value="CAI2188905.1"/>
    <property type="molecule type" value="Genomic_DNA"/>
</dbReference>
<keyword evidence="3" id="KW-1185">Reference proteome</keyword>
<organism evidence="2 3">
    <name type="scientific">Funneliformis geosporum</name>
    <dbReference type="NCBI Taxonomy" id="1117311"/>
    <lineage>
        <taxon>Eukaryota</taxon>
        <taxon>Fungi</taxon>
        <taxon>Fungi incertae sedis</taxon>
        <taxon>Mucoromycota</taxon>
        <taxon>Glomeromycotina</taxon>
        <taxon>Glomeromycetes</taxon>
        <taxon>Glomerales</taxon>
        <taxon>Glomeraceae</taxon>
        <taxon>Funneliformis</taxon>
    </lineage>
</organism>
<dbReference type="AlphaFoldDB" id="A0A9W4T1C8"/>
<proteinExistence type="predicted"/>
<dbReference type="GO" id="GO:0004674">
    <property type="term" value="F:protein serine/threonine kinase activity"/>
    <property type="evidence" value="ECO:0007669"/>
    <property type="project" value="TreeGrafter"/>
</dbReference>
<protein>
    <submittedName>
        <fullName evidence="2">12746_t:CDS:1</fullName>
    </submittedName>
</protein>
<dbReference type="InterPro" id="IPR011009">
    <property type="entry name" value="Kinase-like_dom_sf"/>
</dbReference>
<evidence type="ECO:0000313" key="2">
    <source>
        <dbReference type="EMBL" id="CAI2188905.1"/>
    </source>
</evidence>
<dbReference type="InterPro" id="IPR000719">
    <property type="entry name" value="Prot_kinase_dom"/>
</dbReference>
<dbReference type="Gene3D" id="1.10.510.10">
    <property type="entry name" value="Transferase(Phosphotransferase) domain 1"/>
    <property type="match status" value="1"/>
</dbReference>
<dbReference type="InterPro" id="IPR051681">
    <property type="entry name" value="Ser/Thr_Kinases-Pseudokinases"/>
</dbReference>
<reference evidence="2" key="1">
    <citation type="submission" date="2022-08" db="EMBL/GenBank/DDBJ databases">
        <authorList>
            <person name="Kallberg Y."/>
            <person name="Tangrot J."/>
            <person name="Rosling A."/>
        </authorList>
    </citation>
    <scope>NUCLEOTIDE SEQUENCE</scope>
    <source>
        <strain evidence="2">Wild A</strain>
    </source>
</reference>
<evidence type="ECO:0000259" key="1">
    <source>
        <dbReference type="PROSITE" id="PS50011"/>
    </source>
</evidence>
<dbReference type="PANTHER" id="PTHR44329">
    <property type="entry name" value="SERINE/THREONINE-PROTEIN KINASE TNNI3K-RELATED"/>
    <property type="match status" value="1"/>
</dbReference>
<evidence type="ECO:0000313" key="3">
    <source>
        <dbReference type="Proteomes" id="UP001153678"/>
    </source>
</evidence>
<comment type="caution">
    <text evidence="2">The sequence shown here is derived from an EMBL/GenBank/DDBJ whole genome shotgun (WGS) entry which is preliminary data.</text>
</comment>
<dbReference type="GO" id="GO:0005524">
    <property type="term" value="F:ATP binding"/>
    <property type="evidence" value="ECO:0007669"/>
    <property type="project" value="InterPro"/>
</dbReference>
<dbReference type="SUPFAM" id="SSF56112">
    <property type="entry name" value="Protein kinase-like (PK-like)"/>
    <property type="match status" value="1"/>
</dbReference>
<dbReference type="PROSITE" id="PS50011">
    <property type="entry name" value="PROTEIN_KINASE_DOM"/>
    <property type="match status" value="1"/>
</dbReference>
<dbReference type="InterPro" id="IPR001245">
    <property type="entry name" value="Ser-Thr/Tyr_kinase_cat_dom"/>
</dbReference>
<name>A0A9W4T1C8_9GLOM</name>
<dbReference type="Proteomes" id="UP001153678">
    <property type="component" value="Unassembled WGS sequence"/>
</dbReference>
<gene>
    <name evidence="2" type="ORF">FWILDA_LOCUS13814</name>
</gene>
<dbReference type="OrthoDB" id="544350at2759"/>
<sequence>MDYKEGGNLRQYLQNKDSRLSLKDKLKKLKNIAEGLESIHNQNLVHQDFHSGNILNSSWESHITDLGLSRPVNHLKKTGQIFGVLPYVAPEVLRGETYTQKADIYGFGIVAYELLTNAYPYPEMNETELMLEVCLENSRPDLDKVSLPQLLKDLIKRSEYNTFSKNTPYQIHPTAITTSKMIDTRQITELLSNLDHSLELRFKNIISYQTKELGFDIKTPISTQEITKRIRSMSMEEANQKEYKASVKQTKLVKLEREQKYYSEPMEIAESNSAEQIDESVQSQVWKDISPNFTNELIKSWQSYNFNHQQTQE</sequence>
<feature type="domain" description="Protein kinase" evidence="1">
    <location>
        <begin position="1"/>
        <end position="175"/>
    </location>
</feature>
<dbReference type="Pfam" id="PF07714">
    <property type="entry name" value="PK_Tyr_Ser-Thr"/>
    <property type="match status" value="1"/>
</dbReference>